<keyword evidence="2" id="KW-0547">Nucleotide-binding</keyword>
<dbReference type="InterPro" id="IPR032823">
    <property type="entry name" value="BCA_ABC_TP_C"/>
</dbReference>
<keyword evidence="1" id="KW-0813">Transport</keyword>
<accession>A0A917X9G6</accession>
<dbReference type="InterPro" id="IPR027417">
    <property type="entry name" value="P-loop_NTPase"/>
</dbReference>
<organism evidence="5 6">
    <name type="scientific">Streptomyces fuscichromogenes</name>
    <dbReference type="NCBI Taxonomy" id="1324013"/>
    <lineage>
        <taxon>Bacteria</taxon>
        <taxon>Bacillati</taxon>
        <taxon>Actinomycetota</taxon>
        <taxon>Actinomycetes</taxon>
        <taxon>Kitasatosporales</taxon>
        <taxon>Streptomycetaceae</taxon>
        <taxon>Streptomyces</taxon>
    </lineage>
</organism>
<gene>
    <name evidence="5" type="ORF">GCM10011578_013390</name>
</gene>
<dbReference type="GO" id="GO:1903805">
    <property type="term" value="P:L-valine import across plasma membrane"/>
    <property type="evidence" value="ECO:0007669"/>
    <property type="project" value="TreeGrafter"/>
</dbReference>
<evidence type="ECO:0000256" key="3">
    <source>
        <dbReference type="ARBA" id="ARBA00022840"/>
    </source>
</evidence>
<dbReference type="InterPro" id="IPR003593">
    <property type="entry name" value="AAA+_ATPase"/>
</dbReference>
<keyword evidence="3 5" id="KW-0067">ATP-binding</keyword>
<dbReference type="PANTHER" id="PTHR45772:SF7">
    <property type="entry name" value="AMINO ACID ABC TRANSPORTER ATP-BINDING PROTEIN"/>
    <property type="match status" value="1"/>
</dbReference>
<dbReference type="Pfam" id="PF12399">
    <property type="entry name" value="BCA_ABC_TP_C"/>
    <property type="match status" value="1"/>
</dbReference>
<dbReference type="Pfam" id="PF00005">
    <property type="entry name" value="ABC_tran"/>
    <property type="match status" value="1"/>
</dbReference>
<dbReference type="GO" id="GO:0015188">
    <property type="term" value="F:L-isoleucine transmembrane transporter activity"/>
    <property type="evidence" value="ECO:0007669"/>
    <property type="project" value="TreeGrafter"/>
</dbReference>
<feature type="domain" description="ABC transporter" evidence="4">
    <location>
        <begin position="21"/>
        <end position="254"/>
    </location>
</feature>
<dbReference type="PROSITE" id="PS50893">
    <property type="entry name" value="ABC_TRANSPORTER_2"/>
    <property type="match status" value="1"/>
</dbReference>
<evidence type="ECO:0000256" key="2">
    <source>
        <dbReference type="ARBA" id="ARBA00022741"/>
    </source>
</evidence>
<dbReference type="InterPro" id="IPR051120">
    <property type="entry name" value="ABC_AA/LPS_Transport"/>
</dbReference>
<proteinExistence type="predicted"/>
<dbReference type="Gene3D" id="3.40.50.300">
    <property type="entry name" value="P-loop containing nucleotide triphosphate hydrolases"/>
    <property type="match status" value="1"/>
</dbReference>
<dbReference type="GO" id="GO:0016887">
    <property type="term" value="F:ATP hydrolysis activity"/>
    <property type="evidence" value="ECO:0007669"/>
    <property type="project" value="InterPro"/>
</dbReference>
<dbReference type="GO" id="GO:0015808">
    <property type="term" value="P:L-alanine transport"/>
    <property type="evidence" value="ECO:0007669"/>
    <property type="project" value="TreeGrafter"/>
</dbReference>
<comment type="caution">
    <text evidence="5">The sequence shown here is derived from an EMBL/GenBank/DDBJ whole genome shotgun (WGS) entry which is preliminary data.</text>
</comment>
<dbReference type="AlphaFoldDB" id="A0A917X9G6"/>
<reference evidence="5" key="2">
    <citation type="submission" date="2020-09" db="EMBL/GenBank/DDBJ databases">
        <authorList>
            <person name="Sun Q."/>
            <person name="Zhou Y."/>
        </authorList>
    </citation>
    <scope>NUCLEOTIDE SEQUENCE</scope>
    <source>
        <strain evidence="5">CGMCC 4.7110</strain>
    </source>
</reference>
<dbReference type="SMART" id="SM00382">
    <property type="entry name" value="AAA"/>
    <property type="match status" value="1"/>
</dbReference>
<evidence type="ECO:0000313" key="6">
    <source>
        <dbReference type="Proteomes" id="UP000653411"/>
    </source>
</evidence>
<keyword evidence="6" id="KW-1185">Reference proteome</keyword>
<name>A0A917X9G6_9ACTN</name>
<dbReference type="GO" id="GO:0042941">
    <property type="term" value="P:D-alanine transmembrane transport"/>
    <property type="evidence" value="ECO:0007669"/>
    <property type="project" value="TreeGrafter"/>
</dbReference>
<dbReference type="GO" id="GO:0005524">
    <property type="term" value="F:ATP binding"/>
    <property type="evidence" value="ECO:0007669"/>
    <property type="project" value="UniProtKB-KW"/>
</dbReference>
<protein>
    <submittedName>
        <fullName evidence="5">ABC transporter ATP-binding protein</fullName>
    </submittedName>
</protein>
<dbReference type="GO" id="GO:0005886">
    <property type="term" value="C:plasma membrane"/>
    <property type="evidence" value="ECO:0007669"/>
    <property type="project" value="TreeGrafter"/>
</dbReference>
<evidence type="ECO:0000259" key="4">
    <source>
        <dbReference type="PROSITE" id="PS50893"/>
    </source>
</evidence>
<dbReference type="EMBL" id="BMML01000002">
    <property type="protein sequence ID" value="GGM94415.1"/>
    <property type="molecule type" value="Genomic_DNA"/>
</dbReference>
<dbReference type="SUPFAM" id="SSF52540">
    <property type="entry name" value="P-loop containing nucleoside triphosphate hydrolases"/>
    <property type="match status" value="1"/>
</dbReference>
<evidence type="ECO:0000313" key="5">
    <source>
        <dbReference type="EMBL" id="GGM94415.1"/>
    </source>
</evidence>
<dbReference type="InterPro" id="IPR003439">
    <property type="entry name" value="ABC_transporter-like_ATP-bd"/>
</dbReference>
<dbReference type="GO" id="GO:0005304">
    <property type="term" value="F:L-valine transmembrane transporter activity"/>
    <property type="evidence" value="ECO:0007669"/>
    <property type="project" value="TreeGrafter"/>
</dbReference>
<dbReference type="GO" id="GO:0015192">
    <property type="term" value="F:L-phenylalanine transmembrane transporter activity"/>
    <property type="evidence" value="ECO:0007669"/>
    <property type="project" value="TreeGrafter"/>
</dbReference>
<evidence type="ECO:0000256" key="1">
    <source>
        <dbReference type="ARBA" id="ARBA00022448"/>
    </source>
</evidence>
<sequence>MSAVSTPAADPTRTQESPPVLVGAGLTLNYGDLRVLDGVDFHVGAGEAVGIVGPNGAGKTTLLNALAGSVTPDRGTIRLDGHDVTSMRPELRCRQGIGRAFQIPRPFGGMTVLENVLVGASYGTRLSRRATHRRCVEVLELCGLIDLANRRAESLGLLHRKRLELARSLATDPCVLLLDEIGGGLTDAEAAELVGTIKQLRTLGISIVWIEHIVHVLVQVIDRLVCMDAGRVLAEGEPQAVLRDAHVVDAYLGRGSHG</sequence>
<dbReference type="CDD" id="cd03219">
    <property type="entry name" value="ABC_Mj1267_LivG_branched"/>
    <property type="match status" value="1"/>
</dbReference>
<dbReference type="GO" id="GO:1903806">
    <property type="term" value="P:L-isoleucine import across plasma membrane"/>
    <property type="evidence" value="ECO:0007669"/>
    <property type="project" value="TreeGrafter"/>
</dbReference>
<dbReference type="PANTHER" id="PTHR45772">
    <property type="entry name" value="CONSERVED COMPONENT OF ABC TRANSPORTER FOR NATURAL AMINO ACIDS-RELATED"/>
    <property type="match status" value="1"/>
</dbReference>
<dbReference type="Proteomes" id="UP000653411">
    <property type="component" value="Unassembled WGS sequence"/>
</dbReference>
<reference evidence="5" key="1">
    <citation type="journal article" date="2014" name="Int. J. Syst. Evol. Microbiol.">
        <title>Complete genome sequence of Corynebacterium casei LMG S-19264T (=DSM 44701T), isolated from a smear-ripened cheese.</title>
        <authorList>
            <consortium name="US DOE Joint Genome Institute (JGI-PGF)"/>
            <person name="Walter F."/>
            <person name="Albersmeier A."/>
            <person name="Kalinowski J."/>
            <person name="Ruckert C."/>
        </authorList>
    </citation>
    <scope>NUCLEOTIDE SEQUENCE</scope>
    <source>
        <strain evidence="5">CGMCC 4.7110</strain>
    </source>
</reference>